<gene>
    <name evidence="2" type="ORF">F5984_18785</name>
</gene>
<proteinExistence type="predicted"/>
<keyword evidence="3" id="KW-1185">Reference proteome</keyword>
<reference evidence="2 3" key="1">
    <citation type="submission" date="2019-10" db="EMBL/GenBank/DDBJ databases">
        <title>Rudanella paleaurantiibacter sp. nov., isolated from sludge.</title>
        <authorList>
            <person name="Xu S.Q."/>
        </authorList>
    </citation>
    <scope>NUCLEOTIDE SEQUENCE [LARGE SCALE GENOMIC DNA]</scope>
    <source>
        <strain evidence="2 3">HX-22-17</strain>
    </source>
</reference>
<protein>
    <submittedName>
        <fullName evidence="2">Uncharacterized protein</fullName>
    </submittedName>
</protein>
<dbReference type="EMBL" id="WELI01000008">
    <property type="protein sequence ID" value="KAB7728418.1"/>
    <property type="molecule type" value="Genomic_DNA"/>
</dbReference>
<name>A0A7J5TWF5_9BACT</name>
<evidence type="ECO:0000313" key="2">
    <source>
        <dbReference type="EMBL" id="KAB7728418.1"/>
    </source>
</evidence>
<evidence type="ECO:0000256" key="1">
    <source>
        <dbReference type="SAM" id="Phobius"/>
    </source>
</evidence>
<evidence type="ECO:0000313" key="3">
    <source>
        <dbReference type="Proteomes" id="UP000488299"/>
    </source>
</evidence>
<organism evidence="2 3">
    <name type="scientific">Rudanella paleaurantiibacter</name>
    <dbReference type="NCBI Taxonomy" id="2614655"/>
    <lineage>
        <taxon>Bacteria</taxon>
        <taxon>Pseudomonadati</taxon>
        <taxon>Bacteroidota</taxon>
        <taxon>Cytophagia</taxon>
        <taxon>Cytophagales</taxon>
        <taxon>Cytophagaceae</taxon>
        <taxon>Rudanella</taxon>
    </lineage>
</organism>
<accession>A0A7J5TWF5</accession>
<keyword evidence="1" id="KW-0812">Transmembrane</keyword>
<dbReference type="AlphaFoldDB" id="A0A7J5TWF5"/>
<dbReference type="RefSeq" id="WP_152125767.1">
    <property type="nucleotide sequence ID" value="NZ_WELI01000008.1"/>
</dbReference>
<feature type="transmembrane region" description="Helical" evidence="1">
    <location>
        <begin position="189"/>
        <end position="205"/>
    </location>
</feature>
<sequence length="212" mass="23019">MGFFNRAANWVKEVATGKNKVLAFTGPVGLAFFIANQRTDQKAINQLNSIPGWADLPTAADIAAYEQSFNAETDNRAEFVSLQLKRLNELATRYQDKITQLANQKGITISQAAGLLGAGAGVAATLATGPFIPVTATLGFAFGALAKKASANEQKVLQARQEYVMAQLQDLSTLYTGYTKEAEQLKPGLPVWLVLVVLVLLVYLLKRKKRTE</sequence>
<comment type="caution">
    <text evidence="2">The sequence shown here is derived from an EMBL/GenBank/DDBJ whole genome shotgun (WGS) entry which is preliminary data.</text>
</comment>
<keyword evidence="1" id="KW-1133">Transmembrane helix</keyword>
<keyword evidence="1" id="KW-0472">Membrane</keyword>
<dbReference type="Proteomes" id="UP000488299">
    <property type="component" value="Unassembled WGS sequence"/>
</dbReference>